<dbReference type="InterPro" id="IPR003439">
    <property type="entry name" value="ABC_transporter-like_ATP-bd"/>
</dbReference>
<name>A0A834Y2X6_APHGI</name>
<evidence type="ECO:0000259" key="10">
    <source>
        <dbReference type="PROSITE" id="PS50893"/>
    </source>
</evidence>
<proteinExistence type="inferred from homology"/>
<dbReference type="Pfam" id="PF00664">
    <property type="entry name" value="ABC_membrane"/>
    <property type="match status" value="2"/>
</dbReference>
<dbReference type="CDD" id="cd03244">
    <property type="entry name" value="ABCC_MRP_domain2"/>
    <property type="match status" value="1"/>
</dbReference>
<dbReference type="FunFam" id="1.20.1560.10:FF:000026">
    <property type="entry name" value="Multidrug resistance-associated protein lethal(2)03659"/>
    <property type="match status" value="1"/>
</dbReference>
<dbReference type="SUPFAM" id="SSF90123">
    <property type="entry name" value="ABC transporter transmembrane region"/>
    <property type="match status" value="2"/>
</dbReference>
<evidence type="ECO:0000259" key="11">
    <source>
        <dbReference type="PROSITE" id="PS50929"/>
    </source>
</evidence>
<protein>
    <submittedName>
        <fullName evidence="12">Uncharacterized protein</fullName>
    </submittedName>
</protein>
<evidence type="ECO:0000256" key="7">
    <source>
        <dbReference type="ARBA" id="ARBA00022989"/>
    </source>
</evidence>
<dbReference type="GO" id="GO:0140359">
    <property type="term" value="F:ABC-type transporter activity"/>
    <property type="evidence" value="ECO:0007669"/>
    <property type="project" value="InterPro"/>
</dbReference>
<dbReference type="SUPFAM" id="SSF52540">
    <property type="entry name" value="P-loop containing nucleoside triphosphate hydrolases"/>
    <property type="match status" value="2"/>
</dbReference>
<gene>
    <name evidence="12" type="ORF">HCN44_002333</name>
</gene>
<dbReference type="PROSITE" id="PS50929">
    <property type="entry name" value="ABC_TM1F"/>
    <property type="match status" value="2"/>
</dbReference>
<keyword evidence="6" id="KW-0067">ATP-binding</keyword>
<dbReference type="InterPro" id="IPR036640">
    <property type="entry name" value="ABC1_TM_sf"/>
</dbReference>
<dbReference type="InterPro" id="IPR011527">
    <property type="entry name" value="ABC1_TM_dom"/>
</dbReference>
<dbReference type="PROSITE" id="PS50893">
    <property type="entry name" value="ABC_TRANSPORTER_2"/>
    <property type="match status" value="2"/>
</dbReference>
<comment type="caution">
    <text evidence="12">The sequence shown here is derived from an EMBL/GenBank/DDBJ whole genome shotgun (WGS) entry which is preliminary data.</text>
</comment>
<dbReference type="PANTHER" id="PTHR24223:SF456">
    <property type="entry name" value="MULTIDRUG RESISTANCE-ASSOCIATED PROTEIN LETHAL(2)03659"/>
    <property type="match status" value="1"/>
</dbReference>
<feature type="transmembrane region" description="Helical" evidence="9">
    <location>
        <begin position="725"/>
        <end position="752"/>
    </location>
</feature>
<organism evidence="12 13">
    <name type="scientific">Aphidius gifuensis</name>
    <name type="common">Parasitoid wasp</name>
    <dbReference type="NCBI Taxonomy" id="684658"/>
    <lineage>
        <taxon>Eukaryota</taxon>
        <taxon>Metazoa</taxon>
        <taxon>Ecdysozoa</taxon>
        <taxon>Arthropoda</taxon>
        <taxon>Hexapoda</taxon>
        <taxon>Insecta</taxon>
        <taxon>Pterygota</taxon>
        <taxon>Neoptera</taxon>
        <taxon>Endopterygota</taxon>
        <taxon>Hymenoptera</taxon>
        <taxon>Apocrita</taxon>
        <taxon>Ichneumonoidea</taxon>
        <taxon>Braconidae</taxon>
        <taxon>Aphidiinae</taxon>
        <taxon>Aphidius</taxon>
    </lineage>
</organism>
<comment type="similarity">
    <text evidence="2">Belongs to the ABC transporter superfamily. ABCC family. Conjugate transporter (TC 3.A.1.208) subfamily.</text>
</comment>
<evidence type="ECO:0000256" key="9">
    <source>
        <dbReference type="SAM" id="Phobius"/>
    </source>
</evidence>
<dbReference type="Gene3D" id="3.40.50.300">
    <property type="entry name" value="P-loop containing nucleotide triphosphate hydrolases"/>
    <property type="match status" value="2"/>
</dbReference>
<dbReference type="Gene3D" id="1.20.1560.10">
    <property type="entry name" value="ABC transporter type 1, transmembrane domain"/>
    <property type="match status" value="2"/>
</dbReference>
<feature type="domain" description="ABC transporter" evidence="10">
    <location>
        <begin position="1070"/>
        <end position="1297"/>
    </location>
</feature>
<dbReference type="InterPro" id="IPR017871">
    <property type="entry name" value="ABC_transporter-like_CS"/>
</dbReference>
<accession>A0A834Y2X6</accession>
<dbReference type="Proteomes" id="UP000639338">
    <property type="component" value="Unassembled WGS sequence"/>
</dbReference>
<feature type="transmembrane region" description="Helical" evidence="9">
    <location>
        <begin position="1006"/>
        <end position="1024"/>
    </location>
</feature>
<dbReference type="PANTHER" id="PTHR24223">
    <property type="entry name" value="ATP-BINDING CASSETTE SUB-FAMILY C"/>
    <property type="match status" value="1"/>
</dbReference>
<feature type="transmembrane region" description="Helical" evidence="9">
    <location>
        <begin position="365"/>
        <end position="391"/>
    </location>
</feature>
<evidence type="ECO:0000256" key="1">
    <source>
        <dbReference type="ARBA" id="ARBA00004141"/>
    </source>
</evidence>
<feature type="domain" description="ABC transmembrane type-1" evidence="11">
    <location>
        <begin position="740"/>
        <end position="1032"/>
    </location>
</feature>
<dbReference type="CDD" id="cd18580">
    <property type="entry name" value="ABC_6TM_ABCC_D2"/>
    <property type="match status" value="1"/>
</dbReference>
<dbReference type="InterPro" id="IPR044726">
    <property type="entry name" value="ABCC_6TM_D2"/>
</dbReference>
<comment type="subcellular location">
    <subcellularLocation>
        <location evidence="1">Membrane</location>
        <topology evidence="1">Multi-pass membrane protein</topology>
    </subcellularLocation>
</comment>
<keyword evidence="7 9" id="KW-1133">Transmembrane helix</keyword>
<keyword evidence="8 9" id="KW-0472">Membrane</keyword>
<keyword evidence="13" id="KW-1185">Reference proteome</keyword>
<dbReference type="FunFam" id="3.40.50.300:FF:000163">
    <property type="entry name" value="Multidrug resistance-associated protein member 4"/>
    <property type="match status" value="1"/>
</dbReference>
<dbReference type="CDD" id="cd03250">
    <property type="entry name" value="ABCC_MRP_domain1"/>
    <property type="match status" value="1"/>
</dbReference>
<feature type="transmembrane region" description="Helical" evidence="9">
    <location>
        <begin position="973"/>
        <end position="994"/>
    </location>
</feature>
<feature type="transmembrane region" description="Helical" evidence="9">
    <location>
        <begin position="137"/>
        <end position="159"/>
    </location>
</feature>
<dbReference type="InterPro" id="IPR044746">
    <property type="entry name" value="ABCC_6TM_D1"/>
</dbReference>
<reference evidence="12 13" key="1">
    <citation type="submission" date="2020-08" db="EMBL/GenBank/DDBJ databases">
        <title>Aphidius gifuensis genome sequencing and assembly.</title>
        <authorList>
            <person name="Du Z."/>
        </authorList>
    </citation>
    <scope>NUCLEOTIDE SEQUENCE [LARGE SCALE GENOMIC DNA]</scope>
    <source>
        <strain evidence="12">YNYX2018</strain>
        <tissue evidence="12">Adults</tissue>
    </source>
</reference>
<evidence type="ECO:0000256" key="3">
    <source>
        <dbReference type="ARBA" id="ARBA00022448"/>
    </source>
</evidence>
<dbReference type="InterPro" id="IPR050173">
    <property type="entry name" value="ABC_transporter_C-like"/>
</dbReference>
<evidence type="ECO:0000256" key="4">
    <source>
        <dbReference type="ARBA" id="ARBA00022692"/>
    </source>
</evidence>
<dbReference type="SMART" id="SM00382">
    <property type="entry name" value="AAA"/>
    <property type="match status" value="2"/>
</dbReference>
<dbReference type="CDD" id="cd18579">
    <property type="entry name" value="ABC_6TM_ABCC_D1"/>
    <property type="match status" value="1"/>
</dbReference>
<feature type="transmembrane region" description="Helical" evidence="9">
    <location>
        <begin position="238"/>
        <end position="258"/>
    </location>
</feature>
<dbReference type="PROSITE" id="PS00211">
    <property type="entry name" value="ABC_TRANSPORTER_1"/>
    <property type="match status" value="2"/>
</dbReference>
<dbReference type="InterPro" id="IPR003593">
    <property type="entry name" value="AAA+_ATPase"/>
</dbReference>
<keyword evidence="3" id="KW-0813">Transport</keyword>
<evidence type="ECO:0000313" key="13">
    <source>
        <dbReference type="Proteomes" id="UP000639338"/>
    </source>
</evidence>
<evidence type="ECO:0000256" key="5">
    <source>
        <dbReference type="ARBA" id="ARBA00022741"/>
    </source>
</evidence>
<feature type="transmembrane region" description="Helical" evidence="9">
    <location>
        <begin position="321"/>
        <end position="345"/>
    </location>
</feature>
<dbReference type="FunFam" id="3.40.50.300:FF:000482">
    <property type="entry name" value="Multidrug resistance-associated protein member 4"/>
    <property type="match status" value="1"/>
</dbReference>
<keyword evidence="4 9" id="KW-0812">Transmembrane</keyword>
<evidence type="ECO:0000313" key="12">
    <source>
        <dbReference type="EMBL" id="KAF7996687.1"/>
    </source>
</evidence>
<dbReference type="GO" id="GO:0016020">
    <property type="term" value="C:membrane"/>
    <property type="evidence" value="ECO:0007669"/>
    <property type="project" value="UniProtKB-SubCell"/>
</dbReference>
<dbReference type="OrthoDB" id="6500128at2759"/>
<dbReference type="Pfam" id="PF00005">
    <property type="entry name" value="ABC_tran"/>
    <property type="match status" value="2"/>
</dbReference>
<feature type="domain" description="ABC transmembrane type-1" evidence="11">
    <location>
        <begin position="96"/>
        <end position="371"/>
    </location>
</feature>
<sequence length="1314" mass="148200">MQSPVKKERKKNPKEKANIFSSLTYLWVFDIFWTGYKRDLEIDDLPEALKEHKSNYLGEKLSASWEKELRQVKNNNSKPNLFKVLWNVFGLEFISLGIFFSASLIIIRTTQPLALAEFVKYFSIKENSGSGVNKNDAYMYAGGVIICTLMNTFALRGFIMIMNHLGMKIRVACCSLIYRKVLRLSPASMDGKIIGQSVNLMSNDVSRFDAYIMYLHFIWMGPLQTIIVSYFIYRETGWSGIIGVVCFLIAIPLISWIGKKSTSYRRKSAEKTDERVRLTNAIINGIEAIKMYSWEYPFSNLIKNSRDTEIKAIQSAYNLRVIILSLAQFLSKVIGFITILCIIFIEFDDVRDKNKLTAAKVFMLIAYFEMIRPVMLVSFPKGILLLAEIIASIKRIQDFMMYEEIDIATQLRPLKSLSNKNIKEFNSKKIDGCYFNINEGSIKIENVYAKWIKEDTLSGINMQVDPGQLVAIVGPIGSGKSSLLNVILKELAVYQGSVDVQGNIAYACQEPWLFAGSVRNNILFGRAFDQKRYERVVKVCQLKRDYQLFPYGDKTIVGDRGVSLSGGQRARINLARAVYADAPIYLFDDPLSAVDAHVGKHMFEECIEKYLKGKTRILVTHQIQFLRNVDKIIVMKEGKIEAKGSYDDLISRGIDFGTLSTPLSLESGKKSLALSQTSLLQYSSSSSLNLESSTPEDNNTINDNEKVPVVVEENQNRRRMEAKRYLAYFGAAGSSCLVCLTFLLLVLAQIFLSGGDWFIAYWIKIEEKYPNSTLTESEKSERSLSTFDCINILTIITVSMIVLIFAGSFVFISVCMRSSRRLHNRIFKSITHATMRFFNTNPSGRILNCFSKDLGTVDELLPVSMLECIQNIVKVIGILILLSMKNISLVVPAIFIALITSLMRSFYLRTLRSIKKLEGITKSPVFNHLSATYQGLATIRSSNSQKILIQEFDNHQDLHSSAWYMYIATSSAFVSWLDMFCSIYVCIVTMSLLLFDDNEKVSGSNIGLIITQTIILTGMFQFIMSQLTILENNMTSVERVCEYTNLESEPPLESLPDKKPKEEWPESGNIKFKNVNMSYDPDEAPVLKNLNFTIGAKEKVGIVGRTGAGKSSLISALFRLAYIDGKIEIDGIDTGEIGLHDLRSKISIIPQEPFLFTGTLRRNLDPFDSSSDHTLWSALEDVELKEMFLNDHVSEGGSNLSVGQRQLVCLARAIIRNNRVLILDEATANVDPRTDELIQKTIRRKFADCTVLTIAHRLNTVMDSDKILVMDAGTVVEFDHPHVLLQNPDGALSSMLKNSGNDMATAFRTKITLN</sequence>
<evidence type="ECO:0000256" key="6">
    <source>
        <dbReference type="ARBA" id="ARBA00022840"/>
    </source>
</evidence>
<feature type="transmembrane region" description="Helical" evidence="9">
    <location>
        <begin position="211"/>
        <end position="232"/>
    </location>
</feature>
<keyword evidence="5" id="KW-0547">Nucleotide-binding</keyword>
<dbReference type="GO" id="GO:0005524">
    <property type="term" value="F:ATP binding"/>
    <property type="evidence" value="ECO:0007669"/>
    <property type="project" value="UniProtKB-KW"/>
</dbReference>
<evidence type="ECO:0000256" key="8">
    <source>
        <dbReference type="ARBA" id="ARBA00023136"/>
    </source>
</evidence>
<dbReference type="FunFam" id="1.20.1560.10:FF:000014">
    <property type="entry name" value="Multidrug resistance-associated protein member 4"/>
    <property type="match status" value="1"/>
</dbReference>
<feature type="domain" description="ABC transporter" evidence="10">
    <location>
        <begin position="442"/>
        <end position="662"/>
    </location>
</feature>
<dbReference type="GO" id="GO:0016887">
    <property type="term" value="F:ATP hydrolysis activity"/>
    <property type="evidence" value="ECO:0007669"/>
    <property type="project" value="InterPro"/>
</dbReference>
<dbReference type="EMBL" id="JACMRX010000001">
    <property type="protein sequence ID" value="KAF7996687.1"/>
    <property type="molecule type" value="Genomic_DNA"/>
</dbReference>
<evidence type="ECO:0000256" key="2">
    <source>
        <dbReference type="ARBA" id="ARBA00009726"/>
    </source>
</evidence>
<dbReference type="InterPro" id="IPR027417">
    <property type="entry name" value="P-loop_NTPase"/>
</dbReference>
<feature type="transmembrane region" description="Helical" evidence="9">
    <location>
        <begin position="790"/>
        <end position="815"/>
    </location>
</feature>
<feature type="transmembrane region" description="Helical" evidence="9">
    <location>
        <begin position="84"/>
        <end position="107"/>
    </location>
</feature>